<sequence>MYAARVCKDCGADCVFFCETCGKDLCSVHKGVHMVDLDNANHFVILYRERNGYFIKDEYCEKHPELACKLWCDSCDEPFCDECWKEKKKDHEKHAMMEVFEAYKKYKEEFKPKIAQLRSEVLPYNRAILAGIEPDIPECEAQIAELKEKMRDKAERLKKYIDKCVKKKCPKRLKRLENKIIGQLNQQCIDLQEHIDYLRELVYRYEHSANKPAEFLLFLKDHPLDKVPDIPESCKELPEMTFNTEVTKEDVLKLLGEITVEETGIRKPEYRFTLERLRVVKYLGTVPVTGVKSACHMSCKSATEFWISDKVNLVLIDQTGKKLSDVKDKLDKECGVHAVTKDGDLIYIDKKSNIRKLLKDKKDKPSTLINSKESWETLSVFCSFESDDILVGMIIHNINRAMVVRYSSDGKEKHFIECEHYTTPLFVTENHNQDVVVSNHDRNSSSVVVTNGGGEYRFSFNGPPKEPGFKPRSICVDGLSNILVYDDNSKSIVMIDVDGHYLEIFQVQQNLIQSPRCVSYSIDNHTVFVYSSSNSHVVVSRHINRQEYLGKPTIDPDADKKKKKKN</sequence>
<dbReference type="GO" id="GO:0008270">
    <property type="term" value="F:zinc ion binding"/>
    <property type="evidence" value="ECO:0007669"/>
    <property type="project" value="InterPro"/>
</dbReference>
<dbReference type="Gene3D" id="2.120.10.30">
    <property type="entry name" value="TolB, C-terminal domain"/>
    <property type="match status" value="1"/>
</dbReference>
<dbReference type="InterPro" id="IPR000315">
    <property type="entry name" value="Znf_B-box"/>
</dbReference>
<accession>K1PGT5</accession>
<dbReference type="InParanoid" id="K1PGT5"/>
<evidence type="ECO:0000313" key="1">
    <source>
        <dbReference type="EMBL" id="EKC23097.1"/>
    </source>
</evidence>
<proteinExistence type="predicted"/>
<dbReference type="PANTHER" id="PTHR25462">
    <property type="entry name" value="BONUS, ISOFORM C-RELATED"/>
    <property type="match status" value="1"/>
</dbReference>
<organism evidence="1">
    <name type="scientific">Magallana gigas</name>
    <name type="common">Pacific oyster</name>
    <name type="synonym">Crassostrea gigas</name>
    <dbReference type="NCBI Taxonomy" id="29159"/>
    <lineage>
        <taxon>Eukaryota</taxon>
        <taxon>Metazoa</taxon>
        <taxon>Spiralia</taxon>
        <taxon>Lophotrochozoa</taxon>
        <taxon>Mollusca</taxon>
        <taxon>Bivalvia</taxon>
        <taxon>Autobranchia</taxon>
        <taxon>Pteriomorphia</taxon>
        <taxon>Ostreida</taxon>
        <taxon>Ostreoidea</taxon>
        <taxon>Ostreidae</taxon>
        <taxon>Magallana</taxon>
    </lineage>
</organism>
<dbReference type="HOGENOM" id="CLU_007742_6_1_1"/>
<reference evidence="1" key="1">
    <citation type="journal article" date="2012" name="Nature">
        <title>The oyster genome reveals stress adaptation and complexity of shell formation.</title>
        <authorList>
            <person name="Zhang G."/>
            <person name="Fang X."/>
            <person name="Guo X."/>
            <person name="Li L."/>
            <person name="Luo R."/>
            <person name="Xu F."/>
            <person name="Yang P."/>
            <person name="Zhang L."/>
            <person name="Wang X."/>
            <person name="Qi H."/>
            <person name="Xiong Z."/>
            <person name="Que H."/>
            <person name="Xie Y."/>
            <person name="Holland P.W."/>
            <person name="Paps J."/>
            <person name="Zhu Y."/>
            <person name="Wu F."/>
            <person name="Chen Y."/>
            <person name="Wang J."/>
            <person name="Peng C."/>
            <person name="Meng J."/>
            <person name="Yang L."/>
            <person name="Liu J."/>
            <person name="Wen B."/>
            <person name="Zhang N."/>
            <person name="Huang Z."/>
            <person name="Zhu Q."/>
            <person name="Feng Y."/>
            <person name="Mount A."/>
            <person name="Hedgecock D."/>
            <person name="Xu Z."/>
            <person name="Liu Y."/>
            <person name="Domazet-Loso T."/>
            <person name="Du Y."/>
            <person name="Sun X."/>
            <person name="Zhang S."/>
            <person name="Liu B."/>
            <person name="Cheng P."/>
            <person name="Jiang X."/>
            <person name="Li J."/>
            <person name="Fan D."/>
            <person name="Wang W."/>
            <person name="Fu W."/>
            <person name="Wang T."/>
            <person name="Wang B."/>
            <person name="Zhang J."/>
            <person name="Peng Z."/>
            <person name="Li Y."/>
            <person name="Li N."/>
            <person name="Wang J."/>
            <person name="Chen M."/>
            <person name="He Y."/>
            <person name="Tan F."/>
            <person name="Song X."/>
            <person name="Zheng Q."/>
            <person name="Huang R."/>
            <person name="Yang H."/>
            <person name="Du X."/>
            <person name="Chen L."/>
            <person name="Yang M."/>
            <person name="Gaffney P.M."/>
            <person name="Wang S."/>
            <person name="Luo L."/>
            <person name="She Z."/>
            <person name="Ming Y."/>
            <person name="Huang W."/>
            <person name="Zhang S."/>
            <person name="Huang B."/>
            <person name="Zhang Y."/>
            <person name="Qu T."/>
            <person name="Ni P."/>
            <person name="Miao G."/>
            <person name="Wang J."/>
            <person name="Wang Q."/>
            <person name="Steinberg C.E."/>
            <person name="Wang H."/>
            <person name="Li N."/>
            <person name="Qian L."/>
            <person name="Zhang G."/>
            <person name="Li Y."/>
            <person name="Yang H."/>
            <person name="Liu X."/>
            <person name="Wang J."/>
            <person name="Yin Y."/>
            <person name="Wang J."/>
        </authorList>
    </citation>
    <scope>NUCLEOTIDE SEQUENCE [LARGE SCALE GENOMIC DNA]</scope>
    <source>
        <strain evidence="1">05x7-T-G4-1.051#20</strain>
    </source>
</reference>
<dbReference type="AlphaFoldDB" id="K1PGT5"/>
<dbReference type="PANTHER" id="PTHR25462:SF296">
    <property type="entry name" value="MEIOTIC P26, ISOFORM F"/>
    <property type="match status" value="1"/>
</dbReference>
<dbReference type="InterPro" id="IPR011042">
    <property type="entry name" value="6-blade_b-propeller_TolB-like"/>
</dbReference>
<name>K1PGT5_MAGGI</name>
<gene>
    <name evidence="1" type="ORF">CGI_10000542</name>
</gene>
<dbReference type="GO" id="GO:0061630">
    <property type="term" value="F:ubiquitin protein ligase activity"/>
    <property type="evidence" value="ECO:0007669"/>
    <property type="project" value="TreeGrafter"/>
</dbReference>
<protein>
    <submittedName>
        <fullName evidence="1">Uncharacterized protein</fullName>
    </submittedName>
</protein>
<dbReference type="PROSITE" id="PS50119">
    <property type="entry name" value="ZF_BBOX"/>
    <property type="match status" value="1"/>
</dbReference>
<dbReference type="InterPro" id="IPR047153">
    <property type="entry name" value="TRIM45/56/19-like"/>
</dbReference>
<dbReference type="Gene3D" id="3.30.160.60">
    <property type="entry name" value="Classic Zinc Finger"/>
    <property type="match status" value="1"/>
</dbReference>
<dbReference type="SUPFAM" id="SSF101898">
    <property type="entry name" value="NHL repeat"/>
    <property type="match status" value="1"/>
</dbReference>
<dbReference type="EMBL" id="JH818785">
    <property type="protein sequence ID" value="EKC23097.1"/>
    <property type="molecule type" value="Genomic_DNA"/>
</dbReference>
<dbReference type="SUPFAM" id="SSF57845">
    <property type="entry name" value="B-box zinc-binding domain"/>
    <property type="match status" value="1"/>
</dbReference>